<gene>
    <name evidence="1" type="ORF">MSAN_00218600</name>
</gene>
<dbReference type="AlphaFoldDB" id="A0A8H6ZID8"/>
<evidence type="ECO:0000313" key="2">
    <source>
        <dbReference type="Proteomes" id="UP000623467"/>
    </source>
</evidence>
<reference evidence="1" key="1">
    <citation type="submission" date="2020-05" db="EMBL/GenBank/DDBJ databases">
        <title>Mycena genomes resolve the evolution of fungal bioluminescence.</title>
        <authorList>
            <person name="Tsai I.J."/>
        </authorList>
    </citation>
    <scope>NUCLEOTIDE SEQUENCE</scope>
    <source>
        <strain evidence="1">160909Yilan</strain>
    </source>
</reference>
<evidence type="ECO:0008006" key="3">
    <source>
        <dbReference type="Google" id="ProtNLM"/>
    </source>
</evidence>
<organism evidence="1 2">
    <name type="scientific">Mycena sanguinolenta</name>
    <dbReference type="NCBI Taxonomy" id="230812"/>
    <lineage>
        <taxon>Eukaryota</taxon>
        <taxon>Fungi</taxon>
        <taxon>Dikarya</taxon>
        <taxon>Basidiomycota</taxon>
        <taxon>Agaricomycotina</taxon>
        <taxon>Agaricomycetes</taxon>
        <taxon>Agaricomycetidae</taxon>
        <taxon>Agaricales</taxon>
        <taxon>Marasmiineae</taxon>
        <taxon>Mycenaceae</taxon>
        <taxon>Mycena</taxon>
    </lineage>
</organism>
<sequence>MKRFPSELEDIVVDFCHEDHATLAACGLVCRSWLPTSRYHLFSSITLTAKNVRDFLDIVSLSPVVPSLVQDVELRFSGISLLDLEVVPILVRLTRTARLTLRPARDEVTLAVCTSSLSRALPSLGLLHLKFDFKSRFESLQQVIACACLCPNLESLEVGGSWMKRGDFPVPPQLPKTLHTLILTCDLDYFLTWFMGLEDRMPVIQHLYLHHIAGREVATVARYLQAAAADLKTLSLAFRDNDAAENLAPRLDLAESTDLRDLQFEGHAAGVVSCLSAVIPQLDLCTTEITITLRCRNGQDLVHAHPWVELDDKLRPAKRVTLAVIDPLTQKPRNDIALGILTQLTCAEGMLS</sequence>
<comment type="caution">
    <text evidence="1">The sequence shown here is derived from an EMBL/GenBank/DDBJ whole genome shotgun (WGS) entry which is preliminary data.</text>
</comment>
<dbReference type="Proteomes" id="UP000623467">
    <property type="component" value="Unassembled WGS sequence"/>
</dbReference>
<dbReference type="EMBL" id="JACAZH010000001">
    <property type="protein sequence ID" value="KAF7377947.1"/>
    <property type="molecule type" value="Genomic_DNA"/>
</dbReference>
<keyword evidence="2" id="KW-1185">Reference proteome</keyword>
<name>A0A8H6ZID8_9AGAR</name>
<evidence type="ECO:0000313" key="1">
    <source>
        <dbReference type="EMBL" id="KAF7377947.1"/>
    </source>
</evidence>
<proteinExistence type="predicted"/>
<protein>
    <recommendedName>
        <fullName evidence="3">F-box domain-containing protein</fullName>
    </recommendedName>
</protein>
<accession>A0A8H6ZID8</accession>
<dbReference type="OrthoDB" id="2921803at2759"/>